<dbReference type="PANTHER" id="PTHR46382:SF1">
    <property type="entry name" value="PHOSPHATIDATE CYTIDYLYLTRANSFERASE"/>
    <property type="match status" value="1"/>
</dbReference>
<dbReference type="GO" id="GO:0016024">
    <property type="term" value="P:CDP-diacylglycerol biosynthetic process"/>
    <property type="evidence" value="ECO:0007669"/>
    <property type="project" value="UniProtKB-UniPathway"/>
</dbReference>
<evidence type="ECO:0000256" key="6">
    <source>
        <dbReference type="ARBA" id="ARBA00012487"/>
    </source>
</evidence>
<evidence type="ECO:0000256" key="15">
    <source>
        <dbReference type="ARBA" id="ARBA00023136"/>
    </source>
</evidence>
<feature type="transmembrane region" description="Helical" evidence="19">
    <location>
        <begin position="179"/>
        <end position="199"/>
    </location>
</feature>
<evidence type="ECO:0000256" key="3">
    <source>
        <dbReference type="ARBA" id="ARBA00005119"/>
    </source>
</evidence>
<dbReference type="GO" id="GO:0005886">
    <property type="term" value="C:plasma membrane"/>
    <property type="evidence" value="ECO:0007669"/>
    <property type="project" value="UniProtKB-SubCell"/>
</dbReference>
<feature type="transmembrane region" description="Helical" evidence="19">
    <location>
        <begin position="205"/>
        <end position="226"/>
    </location>
</feature>
<evidence type="ECO:0000256" key="10">
    <source>
        <dbReference type="ARBA" id="ARBA00022679"/>
    </source>
</evidence>
<keyword evidence="10 18" id="KW-0808">Transferase</keyword>
<keyword evidence="14" id="KW-0443">Lipid metabolism</keyword>
<comment type="caution">
    <text evidence="20">The sequence shown here is derived from an EMBL/GenBank/DDBJ whole genome shotgun (WGS) entry which is preliminary data.</text>
</comment>
<evidence type="ECO:0000256" key="4">
    <source>
        <dbReference type="ARBA" id="ARBA00005189"/>
    </source>
</evidence>
<comment type="pathway">
    <text evidence="4">Lipid metabolism.</text>
</comment>
<keyword evidence="11 18" id="KW-0812">Transmembrane</keyword>
<comment type="subcellular location">
    <subcellularLocation>
        <location evidence="2">Cell membrane</location>
        <topology evidence="2">Multi-pass membrane protein</topology>
    </subcellularLocation>
</comment>
<evidence type="ECO:0000256" key="8">
    <source>
        <dbReference type="ARBA" id="ARBA00022475"/>
    </source>
</evidence>
<evidence type="ECO:0000256" key="11">
    <source>
        <dbReference type="ARBA" id="ARBA00022692"/>
    </source>
</evidence>
<evidence type="ECO:0000256" key="2">
    <source>
        <dbReference type="ARBA" id="ARBA00004651"/>
    </source>
</evidence>
<dbReference type="GO" id="GO:0004605">
    <property type="term" value="F:phosphatidate cytidylyltransferase activity"/>
    <property type="evidence" value="ECO:0007669"/>
    <property type="project" value="UniProtKB-EC"/>
</dbReference>
<evidence type="ECO:0000256" key="5">
    <source>
        <dbReference type="ARBA" id="ARBA00010185"/>
    </source>
</evidence>
<name>A0A368KGX1_9GAMM</name>
<keyword evidence="12 18" id="KW-0548">Nucleotidyltransferase</keyword>
<keyword evidence="13 19" id="KW-1133">Transmembrane helix</keyword>
<dbReference type="PANTHER" id="PTHR46382">
    <property type="entry name" value="PHOSPHATIDATE CYTIDYLYLTRANSFERASE"/>
    <property type="match status" value="1"/>
</dbReference>
<protein>
    <recommendedName>
        <fullName evidence="7 18">Phosphatidate cytidylyltransferase</fullName>
        <ecNumber evidence="6 18">2.7.7.41</ecNumber>
    </recommendedName>
</protein>
<evidence type="ECO:0000256" key="1">
    <source>
        <dbReference type="ARBA" id="ARBA00001698"/>
    </source>
</evidence>
<dbReference type="Proteomes" id="UP000252387">
    <property type="component" value="Unassembled WGS sequence"/>
</dbReference>
<keyword evidence="16" id="KW-0594">Phospholipid biosynthesis</keyword>
<evidence type="ECO:0000256" key="17">
    <source>
        <dbReference type="ARBA" id="ARBA00023264"/>
    </source>
</evidence>
<dbReference type="UniPathway" id="UPA00557">
    <property type="reaction ID" value="UER00614"/>
</dbReference>
<keyword evidence="9" id="KW-0444">Lipid biosynthesis</keyword>
<evidence type="ECO:0000313" key="21">
    <source>
        <dbReference type="Proteomes" id="UP000252387"/>
    </source>
</evidence>
<keyword evidence="21" id="KW-1185">Reference proteome</keyword>
<evidence type="ECO:0000256" key="13">
    <source>
        <dbReference type="ARBA" id="ARBA00022989"/>
    </source>
</evidence>
<organism evidence="20 21">
    <name type="scientific">Rhodanobacter denitrificans</name>
    <dbReference type="NCBI Taxonomy" id="666685"/>
    <lineage>
        <taxon>Bacteria</taxon>
        <taxon>Pseudomonadati</taxon>
        <taxon>Pseudomonadota</taxon>
        <taxon>Gammaproteobacteria</taxon>
        <taxon>Lysobacterales</taxon>
        <taxon>Rhodanobacteraceae</taxon>
        <taxon>Rhodanobacter</taxon>
    </lineage>
</organism>
<feature type="transmembrane region" description="Helical" evidence="19">
    <location>
        <begin position="76"/>
        <end position="98"/>
    </location>
</feature>
<comment type="catalytic activity">
    <reaction evidence="1 18">
        <text>a 1,2-diacyl-sn-glycero-3-phosphate + CTP + H(+) = a CDP-1,2-diacyl-sn-glycerol + diphosphate</text>
        <dbReference type="Rhea" id="RHEA:16229"/>
        <dbReference type="ChEBI" id="CHEBI:15378"/>
        <dbReference type="ChEBI" id="CHEBI:33019"/>
        <dbReference type="ChEBI" id="CHEBI:37563"/>
        <dbReference type="ChEBI" id="CHEBI:58332"/>
        <dbReference type="ChEBI" id="CHEBI:58608"/>
        <dbReference type="EC" id="2.7.7.41"/>
    </reaction>
</comment>
<evidence type="ECO:0000256" key="16">
    <source>
        <dbReference type="ARBA" id="ARBA00023209"/>
    </source>
</evidence>
<keyword evidence="17" id="KW-1208">Phospholipid metabolism</keyword>
<keyword evidence="15 19" id="KW-0472">Membrane</keyword>
<evidence type="ECO:0000256" key="9">
    <source>
        <dbReference type="ARBA" id="ARBA00022516"/>
    </source>
</evidence>
<accession>A0A368KGX1</accession>
<evidence type="ECO:0000256" key="12">
    <source>
        <dbReference type="ARBA" id="ARBA00022695"/>
    </source>
</evidence>
<comment type="pathway">
    <text evidence="3 18">Phospholipid metabolism; CDP-diacylglycerol biosynthesis; CDP-diacylglycerol from sn-glycerol 3-phosphate: step 3/3.</text>
</comment>
<feature type="transmembrane region" description="Helical" evidence="19">
    <location>
        <begin position="140"/>
        <end position="158"/>
    </location>
</feature>
<dbReference type="OrthoDB" id="9799199at2"/>
<proteinExistence type="inferred from homology"/>
<comment type="similarity">
    <text evidence="5 18">Belongs to the CDS family.</text>
</comment>
<feature type="transmembrane region" description="Helical" evidence="19">
    <location>
        <begin position="53"/>
        <end position="70"/>
    </location>
</feature>
<gene>
    <name evidence="20" type="ORF">DEO45_05365</name>
</gene>
<reference evidence="20 21" key="1">
    <citation type="submission" date="2018-05" db="EMBL/GenBank/DDBJ databases">
        <title>Draft genome sequence of Rhodanobacter denitrificans Yn1 isolated from gold copper mine.</title>
        <authorList>
            <person name="Yang N."/>
            <person name="Mazhar H.S."/>
            <person name="Rensing C."/>
        </authorList>
    </citation>
    <scope>NUCLEOTIDE SEQUENCE [LARGE SCALE GENOMIC DNA]</scope>
    <source>
        <strain evidence="20 21">Yn1</strain>
    </source>
</reference>
<dbReference type="AlphaFoldDB" id="A0A368KGX1"/>
<evidence type="ECO:0000256" key="18">
    <source>
        <dbReference type="RuleBase" id="RU003938"/>
    </source>
</evidence>
<dbReference type="EC" id="2.7.7.41" evidence="6 18"/>
<evidence type="ECO:0000256" key="19">
    <source>
        <dbReference type="SAM" id="Phobius"/>
    </source>
</evidence>
<dbReference type="InterPro" id="IPR000374">
    <property type="entry name" value="PC_trans"/>
</dbReference>
<dbReference type="EMBL" id="QFWQ01000003">
    <property type="protein sequence ID" value="RCS31164.1"/>
    <property type="molecule type" value="Genomic_DNA"/>
</dbReference>
<evidence type="ECO:0000313" key="20">
    <source>
        <dbReference type="EMBL" id="RCS31164.1"/>
    </source>
</evidence>
<dbReference type="RefSeq" id="WP_114341239.1">
    <property type="nucleotide sequence ID" value="NZ_QFWQ01000003.1"/>
</dbReference>
<dbReference type="PROSITE" id="PS01315">
    <property type="entry name" value="CDS"/>
    <property type="match status" value="1"/>
</dbReference>
<keyword evidence="8" id="KW-1003">Cell membrane</keyword>
<sequence>MLLQRTLTALVLAPLVILIIMLSSNAVFAVIVSLAFLAAGWEWAQLSGLRSQAWCIVLLLAAACVFAWLWSARATALAPLLLGAGVAWWLLACLWLRHFAFGAAPTRENLALKLLAGALVILPAWMALVCIHARVPHGPWWTLLALVIVWASDIGAYFSGRTFGRRKLAPQISPGKTWAGAYGAMVAGVLVATAGAWLLDVRGGRLVALALLAMLTVAVSIVGDLIESLMKRHAQVKDSGSIFPGHGGLLDRLDSVFAALPVFAAGLLLLDL</sequence>
<evidence type="ECO:0000256" key="7">
    <source>
        <dbReference type="ARBA" id="ARBA00019373"/>
    </source>
</evidence>
<feature type="transmembrane region" description="Helical" evidence="19">
    <location>
        <begin position="12"/>
        <end position="41"/>
    </location>
</feature>
<dbReference type="Pfam" id="PF01148">
    <property type="entry name" value="CTP_transf_1"/>
    <property type="match status" value="1"/>
</dbReference>
<evidence type="ECO:0000256" key="14">
    <source>
        <dbReference type="ARBA" id="ARBA00023098"/>
    </source>
</evidence>
<feature type="transmembrane region" description="Helical" evidence="19">
    <location>
        <begin position="110"/>
        <end position="134"/>
    </location>
</feature>